<dbReference type="PANTHER" id="PTHR39560">
    <property type="entry name" value="PROTEIN ADENYLYLTRANSFERASE FIC-RELATED"/>
    <property type="match status" value="1"/>
</dbReference>
<keyword evidence="11" id="KW-1185">Reference proteome</keyword>
<name>A0A1Z2XRN8_9FIRM</name>
<gene>
    <name evidence="9" type="ORF">ADH66_10785</name>
    <name evidence="10" type="ORF">I5Q82_01090</name>
</gene>
<dbReference type="InterPro" id="IPR003812">
    <property type="entry name" value="Fido"/>
</dbReference>
<dbReference type="GO" id="GO:0005524">
    <property type="term" value="F:ATP binding"/>
    <property type="evidence" value="ECO:0007669"/>
    <property type="project" value="UniProtKB-KW"/>
</dbReference>
<keyword evidence="2" id="KW-0548">Nucleotidyltransferase</keyword>
<evidence type="ECO:0000256" key="6">
    <source>
        <dbReference type="ARBA" id="ARBA00047939"/>
    </source>
</evidence>
<dbReference type="InterPro" id="IPR036597">
    <property type="entry name" value="Fido-like_dom_sf"/>
</dbReference>
<dbReference type="GO" id="GO:0051302">
    <property type="term" value="P:regulation of cell division"/>
    <property type="evidence" value="ECO:0007669"/>
    <property type="project" value="TreeGrafter"/>
</dbReference>
<evidence type="ECO:0000256" key="4">
    <source>
        <dbReference type="ARBA" id="ARBA00022840"/>
    </source>
</evidence>
<evidence type="ECO:0000256" key="1">
    <source>
        <dbReference type="ARBA" id="ARBA00022679"/>
    </source>
</evidence>
<dbReference type="RefSeq" id="WP_066540981.1">
    <property type="nucleotide sequence ID" value="NZ_CP021422.1"/>
</dbReference>
<evidence type="ECO:0000259" key="8">
    <source>
        <dbReference type="PROSITE" id="PS51459"/>
    </source>
</evidence>
<dbReference type="PROSITE" id="PS51459">
    <property type="entry name" value="FIDO"/>
    <property type="match status" value="1"/>
</dbReference>
<reference evidence="10 12" key="3">
    <citation type="submission" date="2020-11" db="EMBL/GenBank/DDBJ databases">
        <title>Closed and high quality bacterial genomes of the OMM12 community.</title>
        <authorList>
            <person name="Marbouty M."/>
            <person name="Lamy-Besnier Q."/>
            <person name="Debarbieux L."/>
            <person name="Koszul R."/>
        </authorList>
    </citation>
    <scope>NUCLEOTIDE SEQUENCE [LARGE SCALE GENOMIC DNA]</scope>
    <source>
        <strain evidence="10 12">KB18</strain>
    </source>
</reference>
<proteinExistence type="predicted"/>
<keyword evidence="1" id="KW-0808">Transferase</keyword>
<dbReference type="Gene3D" id="1.10.3290.10">
    <property type="entry name" value="Fido-like domain"/>
    <property type="match status" value="1"/>
</dbReference>
<evidence type="ECO:0000313" key="11">
    <source>
        <dbReference type="Proteomes" id="UP000196710"/>
    </source>
</evidence>
<dbReference type="EC" id="2.7.7.108" evidence="5"/>
<sequence>MAYDLDTLTDDCYESTTCLINKFGIRDSAQLAEMEAAITFAKSAELEHLPIKGSFNFEHYKAIHKHLFGDIYDWAGTIRTIDISKKGTVFVLAKDIEQIANSCFTRLKSEDFFRGYSFDTFCDAIVDFYYVTNMLHPFREGNGRTQRIFISQLIRYAGYDIDFSAIDPDELMIATIQSANGVRDNLFRLFQQNLSGGEDFTLSLT</sequence>
<dbReference type="EMBL" id="CP021422">
    <property type="protein sequence ID" value="ASB41096.1"/>
    <property type="molecule type" value="Genomic_DNA"/>
</dbReference>
<keyword evidence="4" id="KW-0067">ATP-binding</keyword>
<feature type="domain" description="Fido" evidence="8">
    <location>
        <begin position="55"/>
        <end position="192"/>
    </location>
</feature>
<dbReference type="Proteomes" id="UP000596035">
    <property type="component" value="Chromosome"/>
</dbReference>
<accession>A0A1Z2XRN8</accession>
<keyword evidence="3" id="KW-0547">Nucleotide-binding</keyword>
<reference evidence="11" key="2">
    <citation type="submission" date="2017-05" db="EMBL/GenBank/DDBJ databases">
        <title>Improved OligoMM genomes.</title>
        <authorList>
            <person name="Garzetti D."/>
        </authorList>
    </citation>
    <scope>NUCLEOTIDE SEQUENCE [LARGE SCALE GENOMIC DNA]</scope>
    <source>
        <strain evidence="11">KB18</strain>
    </source>
</reference>
<evidence type="ECO:0000256" key="5">
    <source>
        <dbReference type="ARBA" id="ARBA00034531"/>
    </source>
</evidence>
<evidence type="ECO:0000256" key="7">
    <source>
        <dbReference type="ARBA" id="ARBA00048696"/>
    </source>
</evidence>
<dbReference type="Pfam" id="PF02661">
    <property type="entry name" value="Fic"/>
    <property type="match status" value="1"/>
</dbReference>
<organism evidence="10 12">
    <name type="scientific">Acutalibacter muris</name>
    <dbReference type="NCBI Taxonomy" id="1796620"/>
    <lineage>
        <taxon>Bacteria</taxon>
        <taxon>Bacillati</taxon>
        <taxon>Bacillota</taxon>
        <taxon>Clostridia</taxon>
        <taxon>Eubacteriales</taxon>
        <taxon>Acutalibacteraceae</taxon>
        <taxon>Acutalibacter</taxon>
    </lineage>
</organism>
<evidence type="ECO:0000313" key="10">
    <source>
        <dbReference type="EMBL" id="QQR30372.1"/>
    </source>
</evidence>
<evidence type="ECO:0000256" key="3">
    <source>
        <dbReference type="ARBA" id="ARBA00022741"/>
    </source>
</evidence>
<dbReference type="KEGG" id="amur:ADH66_10785"/>
<evidence type="ECO:0000313" key="9">
    <source>
        <dbReference type="EMBL" id="ASB41096.1"/>
    </source>
</evidence>
<protein>
    <recommendedName>
        <fullName evidence="5">protein adenylyltransferase</fullName>
        <ecNumber evidence="5">2.7.7.108</ecNumber>
    </recommendedName>
</protein>
<reference evidence="9" key="1">
    <citation type="journal article" date="2017" name="Genome Announc.">
        <title>High-Quality Whole-Genome Sequences of the Oligo-Mouse-Microbiota Bacterial Community.</title>
        <authorList>
            <person name="Garzetti D."/>
            <person name="Brugiroux S."/>
            <person name="Bunk B."/>
            <person name="Pukall R."/>
            <person name="McCoy K.D."/>
            <person name="Macpherson A.J."/>
            <person name="Stecher B."/>
        </authorList>
    </citation>
    <scope>NUCLEOTIDE SEQUENCE</scope>
    <source>
        <strain evidence="9">KB18</strain>
    </source>
</reference>
<evidence type="ECO:0000313" key="12">
    <source>
        <dbReference type="Proteomes" id="UP000596035"/>
    </source>
</evidence>
<comment type="catalytic activity">
    <reaction evidence="7">
        <text>L-tyrosyl-[protein] + ATP = O-(5'-adenylyl)-L-tyrosyl-[protein] + diphosphate</text>
        <dbReference type="Rhea" id="RHEA:54288"/>
        <dbReference type="Rhea" id="RHEA-COMP:10136"/>
        <dbReference type="Rhea" id="RHEA-COMP:13846"/>
        <dbReference type="ChEBI" id="CHEBI:30616"/>
        <dbReference type="ChEBI" id="CHEBI:33019"/>
        <dbReference type="ChEBI" id="CHEBI:46858"/>
        <dbReference type="ChEBI" id="CHEBI:83624"/>
        <dbReference type="EC" id="2.7.7.108"/>
    </reaction>
</comment>
<evidence type="ECO:0000256" key="2">
    <source>
        <dbReference type="ARBA" id="ARBA00022695"/>
    </source>
</evidence>
<comment type="catalytic activity">
    <reaction evidence="6">
        <text>L-threonyl-[protein] + ATP = 3-O-(5'-adenylyl)-L-threonyl-[protein] + diphosphate</text>
        <dbReference type="Rhea" id="RHEA:54292"/>
        <dbReference type="Rhea" id="RHEA-COMP:11060"/>
        <dbReference type="Rhea" id="RHEA-COMP:13847"/>
        <dbReference type="ChEBI" id="CHEBI:30013"/>
        <dbReference type="ChEBI" id="CHEBI:30616"/>
        <dbReference type="ChEBI" id="CHEBI:33019"/>
        <dbReference type="ChEBI" id="CHEBI:138113"/>
        <dbReference type="EC" id="2.7.7.108"/>
    </reaction>
</comment>
<dbReference type="AlphaFoldDB" id="A0A1Z2XRN8"/>
<dbReference type="PANTHER" id="PTHR39560:SF1">
    <property type="entry name" value="PROTEIN ADENYLYLTRANSFERASE FIC-RELATED"/>
    <property type="match status" value="1"/>
</dbReference>
<dbReference type="Proteomes" id="UP000196710">
    <property type="component" value="Chromosome"/>
</dbReference>
<dbReference type="SUPFAM" id="SSF140931">
    <property type="entry name" value="Fic-like"/>
    <property type="match status" value="1"/>
</dbReference>
<dbReference type="EMBL" id="CP065321">
    <property type="protein sequence ID" value="QQR30372.1"/>
    <property type="molecule type" value="Genomic_DNA"/>
</dbReference>
<dbReference type="GO" id="GO:0070733">
    <property type="term" value="F:AMPylase activity"/>
    <property type="evidence" value="ECO:0007669"/>
    <property type="project" value="UniProtKB-EC"/>
</dbReference>